<evidence type="ECO:0000313" key="3">
    <source>
        <dbReference type="Proteomes" id="UP000499080"/>
    </source>
</evidence>
<keyword evidence="1" id="KW-0175">Coiled coil</keyword>
<evidence type="ECO:0000313" key="2">
    <source>
        <dbReference type="EMBL" id="GBN62846.1"/>
    </source>
</evidence>
<evidence type="ECO:0000256" key="1">
    <source>
        <dbReference type="SAM" id="Coils"/>
    </source>
</evidence>
<comment type="caution">
    <text evidence="2">The sequence shown here is derived from an EMBL/GenBank/DDBJ whole genome shotgun (WGS) entry which is preliminary data.</text>
</comment>
<gene>
    <name evidence="2" type="ORF">AVEN_201670_1</name>
</gene>
<dbReference type="AlphaFoldDB" id="A0A4Y2QHV7"/>
<reference evidence="2 3" key="1">
    <citation type="journal article" date="2019" name="Sci. Rep.">
        <title>Orb-weaving spider Araneus ventricosus genome elucidates the spidroin gene catalogue.</title>
        <authorList>
            <person name="Kono N."/>
            <person name="Nakamura H."/>
            <person name="Ohtoshi R."/>
            <person name="Moran D.A.P."/>
            <person name="Shinohara A."/>
            <person name="Yoshida Y."/>
            <person name="Fujiwara M."/>
            <person name="Mori M."/>
            <person name="Tomita M."/>
            <person name="Arakawa K."/>
        </authorList>
    </citation>
    <scope>NUCLEOTIDE SEQUENCE [LARGE SCALE GENOMIC DNA]</scope>
</reference>
<keyword evidence="3" id="KW-1185">Reference proteome</keyword>
<dbReference type="Proteomes" id="UP000499080">
    <property type="component" value="Unassembled WGS sequence"/>
</dbReference>
<organism evidence="2 3">
    <name type="scientific">Araneus ventricosus</name>
    <name type="common">Orbweaver spider</name>
    <name type="synonym">Epeira ventricosa</name>
    <dbReference type="NCBI Taxonomy" id="182803"/>
    <lineage>
        <taxon>Eukaryota</taxon>
        <taxon>Metazoa</taxon>
        <taxon>Ecdysozoa</taxon>
        <taxon>Arthropoda</taxon>
        <taxon>Chelicerata</taxon>
        <taxon>Arachnida</taxon>
        <taxon>Araneae</taxon>
        <taxon>Araneomorphae</taxon>
        <taxon>Entelegynae</taxon>
        <taxon>Araneoidea</taxon>
        <taxon>Araneidae</taxon>
        <taxon>Araneus</taxon>
    </lineage>
</organism>
<feature type="coiled-coil region" evidence="1">
    <location>
        <begin position="67"/>
        <end position="103"/>
    </location>
</feature>
<name>A0A4Y2QHV7_ARAVE</name>
<accession>A0A4Y2QHV7</accession>
<protein>
    <submittedName>
        <fullName evidence="2">Uncharacterized protein</fullName>
    </submittedName>
</protein>
<sequence>MLPFARKEELRVVAEEIGESVTQEMKISDLRKIIMGSKSYKNDPESVENFMSSIVKDRKRKEEHRDKFELENKLEFEKIKLEKAKLEAQLALEKAKMDKEVELDRISLEKAKIRKLSQEVSNSTVSTSVESELLGQCRNARKLSENYVLCVPGVSSNMEMKTSRITNEIRADPLTIPEEEMGFRGHCPVDSYPDKLTAWVPPKKRESKRRNVRQVYLSSLDSVFVEEKVSVSVGLSPHRVFVSAVGHVVELRKGSSRNAAMLKTGVNFGDLWSVERTVMKVSGSGWSSEEVFFLWSWRSVRWTVCGILMRAENAMRHLSWRH</sequence>
<proteinExistence type="predicted"/>
<dbReference type="EMBL" id="BGPR01013922">
    <property type="protein sequence ID" value="GBN62846.1"/>
    <property type="molecule type" value="Genomic_DNA"/>
</dbReference>